<keyword evidence="2" id="KW-0067">ATP-binding</keyword>
<dbReference type="Gene3D" id="1.10.8.60">
    <property type="match status" value="1"/>
</dbReference>
<dbReference type="PRINTS" id="PR00300">
    <property type="entry name" value="CLPPROTEASEA"/>
</dbReference>
<dbReference type="Pfam" id="PF10431">
    <property type="entry name" value="ClpB_D2-small"/>
    <property type="match status" value="1"/>
</dbReference>
<organism evidence="6 7">
    <name type="scientific">Brevibacterium picturae</name>
    <dbReference type="NCBI Taxonomy" id="260553"/>
    <lineage>
        <taxon>Bacteria</taxon>
        <taxon>Bacillati</taxon>
        <taxon>Actinomycetota</taxon>
        <taxon>Actinomycetes</taxon>
        <taxon>Micrococcales</taxon>
        <taxon>Brevibacteriaceae</taxon>
        <taxon>Brevibacterium</taxon>
    </lineage>
</organism>
<dbReference type="Gene3D" id="3.40.50.300">
    <property type="entry name" value="P-loop containing nucleotide triphosphate hydrolases"/>
    <property type="match status" value="2"/>
</dbReference>
<keyword evidence="7" id="KW-1185">Reference proteome</keyword>
<evidence type="ECO:0000313" key="7">
    <source>
        <dbReference type="Proteomes" id="UP001501791"/>
    </source>
</evidence>
<dbReference type="InterPro" id="IPR027417">
    <property type="entry name" value="P-loop_NTPase"/>
</dbReference>
<evidence type="ECO:0000256" key="2">
    <source>
        <dbReference type="ARBA" id="ARBA00022840"/>
    </source>
</evidence>
<dbReference type="Pfam" id="PF07724">
    <property type="entry name" value="AAA_2"/>
    <property type="match status" value="1"/>
</dbReference>
<sequence>MSAPSSIEHVIGFPRLKGVTEQPDTARRFTCFYISATRYAVNMSTPDTEFAAEANHAYRLAEGANHSLPNHVLTSIIESIEISAPSVERTDNDFIRDIWLTTSVLRRRGEGPTLVLVPLTEVGRLISELRAPLDRLGLRFGIDIIIYGVLETETVHRRLTDDDISQIVDNVDRYTTPAVVPVPADHHFDAWDDVHRVEPGLVVLIGQTDTGDPGIFAMKIESWLNNLPQSTPVLRYWEKKRNVTPDVDQIASERQPGQIITPTKTFLRPAESAEIAAQLLRPSPPIVSITGKPGIGRTSLLAEVAGQLEKAGQPMVLRMLEGSDDGKADGFTSTLDHLASNEARVPEVIVLDDFDRLARLGWGQPHTDFINTLSSMAELGFFRFLLVLKESRLSVLEKVDSDLAESIEHIRLNQLPNESLRSVIKEQTQVSATAAGLTLTDDLVDAALSPAHETDMLGHPGLGIARIESAIARARQRRSRTLKTADLELSTTAASSPVGTDLKTSLGHRIRGQEDAVRTIVERLTPSLRGLKLSTERPHGVFLLAGPSGSGKTEMAKQLAQVIYGTHEALVRLDMSEYADEKDARMKLIGASRIWQDSTTDGLLTTKIRQMPRSVVLLDEFEKAAPAIWNLFLQVFDEGRLTDGWGHVADFSETIIVLTSNLGVKEGSARSAGFGTVTGFDLVKQDVAIVDALPPELLNRITSVVRLNALSTETIREIARLELDQAFDRFSQNGWHIEFDEEIVIWIADSGYDPRYGARHLQRNIERQVLPLLTAAQSKQVRLEVRNQAISATEFS</sequence>
<dbReference type="CDD" id="cd19499">
    <property type="entry name" value="RecA-like_ClpB_Hsp104-like"/>
    <property type="match status" value="1"/>
</dbReference>
<accession>A0ABP4M3U6</accession>
<keyword evidence="1" id="KW-0547">Nucleotide-binding</keyword>
<dbReference type="SMART" id="SM01086">
    <property type="entry name" value="ClpB_D2-small"/>
    <property type="match status" value="1"/>
</dbReference>
<keyword evidence="3" id="KW-0143">Chaperone</keyword>
<dbReference type="SMART" id="SM00382">
    <property type="entry name" value="AAA"/>
    <property type="match status" value="2"/>
</dbReference>
<comment type="caution">
    <text evidence="6">The sequence shown here is derived from an EMBL/GenBank/DDBJ whole genome shotgun (WGS) entry which is preliminary data.</text>
</comment>
<evidence type="ECO:0000313" key="6">
    <source>
        <dbReference type="EMBL" id="GAA1536116.1"/>
    </source>
</evidence>
<dbReference type="SUPFAM" id="SSF52540">
    <property type="entry name" value="P-loop containing nucleoside triphosphate hydrolases"/>
    <property type="match status" value="2"/>
</dbReference>
<feature type="domain" description="AAA+ ATPase" evidence="4">
    <location>
        <begin position="538"/>
        <end position="684"/>
    </location>
</feature>
<dbReference type="InterPro" id="IPR003959">
    <property type="entry name" value="ATPase_AAA_core"/>
</dbReference>
<dbReference type="InterPro" id="IPR050130">
    <property type="entry name" value="ClpA_ClpB"/>
</dbReference>
<dbReference type="InterPro" id="IPR001270">
    <property type="entry name" value="ClpA/B"/>
</dbReference>
<evidence type="ECO:0000259" key="4">
    <source>
        <dbReference type="SMART" id="SM00382"/>
    </source>
</evidence>
<proteinExistence type="predicted"/>
<evidence type="ECO:0000259" key="5">
    <source>
        <dbReference type="SMART" id="SM01086"/>
    </source>
</evidence>
<dbReference type="PANTHER" id="PTHR11638:SF18">
    <property type="entry name" value="HEAT SHOCK PROTEIN 104"/>
    <property type="match status" value="1"/>
</dbReference>
<dbReference type="Proteomes" id="UP001501791">
    <property type="component" value="Unassembled WGS sequence"/>
</dbReference>
<dbReference type="InterPro" id="IPR019489">
    <property type="entry name" value="Clp_ATPase_C"/>
</dbReference>
<dbReference type="EMBL" id="BAAALY010000004">
    <property type="protein sequence ID" value="GAA1536116.1"/>
    <property type="molecule type" value="Genomic_DNA"/>
</dbReference>
<dbReference type="InterPro" id="IPR003593">
    <property type="entry name" value="AAA+_ATPase"/>
</dbReference>
<gene>
    <name evidence="6" type="ORF">GCM10009691_09370</name>
</gene>
<evidence type="ECO:0000256" key="3">
    <source>
        <dbReference type="ARBA" id="ARBA00023186"/>
    </source>
</evidence>
<protein>
    <submittedName>
        <fullName evidence="6">Uncharacterized protein</fullName>
    </submittedName>
</protein>
<feature type="domain" description="AAA+ ATPase" evidence="4">
    <location>
        <begin position="283"/>
        <end position="463"/>
    </location>
</feature>
<dbReference type="PANTHER" id="PTHR11638">
    <property type="entry name" value="ATP-DEPENDENT CLP PROTEASE"/>
    <property type="match status" value="1"/>
</dbReference>
<evidence type="ECO:0000256" key="1">
    <source>
        <dbReference type="ARBA" id="ARBA00022741"/>
    </source>
</evidence>
<reference evidence="7" key="1">
    <citation type="journal article" date="2019" name="Int. J. Syst. Evol. Microbiol.">
        <title>The Global Catalogue of Microorganisms (GCM) 10K type strain sequencing project: providing services to taxonomists for standard genome sequencing and annotation.</title>
        <authorList>
            <consortium name="The Broad Institute Genomics Platform"/>
            <consortium name="The Broad Institute Genome Sequencing Center for Infectious Disease"/>
            <person name="Wu L."/>
            <person name="Ma J."/>
        </authorList>
    </citation>
    <scope>NUCLEOTIDE SEQUENCE [LARGE SCALE GENOMIC DNA]</scope>
    <source>
        <strain evidence="7">JCM 13319</strain>
    </source>
</reference>
<name>A0ABP4M3U6_9MICO</name>
<feature type="domain" description="Clp ATPase C-terminal" evidence="5">
    <location>
        <begin position="710"/>
        <end position="792"/>
    </location>
</feature>